<dbReference type="Gene3D" id="1.20.1740.10">
    <property type="entry name" value="Amino acid/polyamine transporter I"/>
    <property type="match status" value="1"/>
</dbReference>
<reference evidence="8" key="2">
    <citation type="submission" date="2021-04" db="EMBL/GenBank/DDBJ databases">
        <authorList>
            <person name="Gilroy R."/>
        </authorList>
    </citation>
    <scope>NUCLEOTIDE SEQUENCE</scope>
    <source>
        <strain evidence="8">F6-6636</strain>
    </source>
</reference>
<feature type="transmembrane region" description="Helical" evidence="7">
    <location>
        <begin position="444"/>
        <end position="466"/>
    </location>
</feature>
<feature type="transmembrane region" description="Helical" evidence="7">
    <location>
        <begin position="41"/>
        <end position="61"/>
    </location>
</feature>
<keyword evidence="6 7" id="KW-0472">Membrane</keyword>
<feature type="transmembrane region" description="Helical" evidence="7">
    <location>
        <begin position="236"/>
        <end position="260"/>
    </location>
</feature>
<dbReference type="PANTHER" id="PTHR42770">
    <property type="entry name" value="AMINO ACID TRANSPORTER-RELATED"/>
    <property type="match status" value="1"/>
</dbReference>
<sequence length="482" mass="53397">MQNNVHNGKQILTLFGFFSLTASMVMTIYEYAGFATAKLAVIFFTVFGGLFWLLPTALIAAEMASVKGWSTGGVFGWVGHAFNDEKIGFLAIFFQWFQVTVDFITMSYFVVGMLADVFNIPQLNNNLGLKFASVMVLFVIITVIQLSGTKYTAKIAQYGLFIGIIGVSLVFFALAIAYVIQGNPLQISFSWHKLLPNFHDSGTLAIFATFILAFSGIESSASHIDELQNPEKNYPLVMVILIILSIILNAAGGLSIAIVVPQQQLSLDGGIYQALKMLILHYNQHLTWLVNVFVILIIFGVIGSIGSWIVGPSRGMQVATEYGMLPPVFRKKNKHDVPVNIILLQTLIVIIWDAVLTFSGGKSNISFLIATSLSALIYLLCYLLMYAAYFKLIFNYPHAPRTYTVPGGKTGKIILWLCGMSTSLLAFVVTFMPSTALPPQQAHLYQIILIICIILTLGIALMIISLQKFYNRHHQHEIKHIK</sequence>
<gene>
    <name evidence="8" type="ORF">H9901_04800</name>
</gene>
<feature type="transmembrane region" description="Helical" evidence="7">
    <location>
        <begin position="365"/>
        <end position="392"/>
    </location>
</feature>
<dbReference type="Pfam" id="PF13520">
    <property type="entry name" value="AA_permease_2"/>
    <property type="match status" value="1"/>
</dbReference>
<keyword evidence="2" id="KW-0813">Transport</keyword>
<feature type="transmembrane region" description="Helical" evidence="7">
    <location>
        <begin position="413"/>
        <end position="432"/>
    </location>
</feature>
<dbReference type="Proteomes" id="UP000777303">
    <property type="component" value="Unassembled WGS sequence"/>
</dbReference>
<name>A0A948TJW1_9LACO</name>
<evidence type="ECO:0000256" key="6">
    <source>
        <dbReference type="ARBA" id="ARBA00023136"/>
    </source>
</evidence>
<evidence type="ECO:0000256" key="7">
    <source>
        <dbReference type="SAM" id="Phobius"/>
    </source>
</evidence>
<feature type="transmembrane region" description="Helical" evidence="7">
    <location>
        <begin position="286"/>
        <end position="310"/>
    </location>
</feature>
<evidence type="ECO:0000256" key="1">
    <source>
        <dbReference type="ARBA" id="ARBA00004651"/>
    </source>
</evidence>
<evidence type="ECO:0000256" key="3">
    <source>
        <dbReference type="ARBA" id="ARBA00022475"/>
    </source>
</evidence>
<dbReference type="AlphaFoldDB" id="A0A948TJW1"/>
<feature type="transmembrane region" description="Helical" evidence="7">
    <location>
        <begin position="127"/>
        <end position="146"/>
    </location>
</feature>
<keyword evidence="4 7" id="KW-0812">Transmembrane</keyword>
<protein>
    <submittedName>
        <fullName evidence="8">APC family permease</fullName>
    </submittedName>
</protein>
<evidence type="ECO:0000256" key="2">
    <source>
        <dbReference type="ARBA" id="ARBA00022448"/>
    </source>
</evidence>
<dbReference type="PIRSF" id="PIRSF006060">
    <property type="entry name" value="AA_transporter"/>
    <property type="match status" value="1"/>
</dbReference>
<feature type="transmembrane region" description="Helical" evidence="7">
    <location>
        <begin position="12"/>
        <end position="29"/>
    </location>
</feature>
<keyword evidence="5 7" id="KW-1133">Transmembrane helix</keyword>
<evidence type="ECO:0000256" key="5">
    <source>
        <dbReference type="ARBA" id="ARBA00022989"/>
    </source>
</evidence>
<dbReference type="InterPro" id="IPR050367">
    <property type="entry name" value="APC_superfamily"/>
</dbReference>
<dbReference type="EMBL" id="JAHLFS010000058">
    <property type="protein sequence ID" value="MBU3851998.1"/>
    <property type="molecule type" value="Genomic_DNA"/>
</dbReference>
<feature type="transmembrane region" description="Helical" evidence="7">
    <location>
        <begin position="201"/>
        <end position="224"/>
    </location>
</feature>
<evidence type="ECO:0000313" key="8">
    <source>
        <dbReference type="EMBL" id="MBU3851998.1"/>
    </source>
</evidence>
<feature type="transmembrane region" description="Helical" evidence="7">
    <location>
        <begin position="89"/>
        <end position="115"/>
    </location>
</feature>
<dbReference type="GO" id="GO:0022857">
    <property type="term" value="F:transmembrane transporter activity"/>
    <property type="evidence" value="ECO:0007669"/>
    <property type="project" value="InterPro"/>
</dbReference>
<organism evidence="8 9">
    <name type="scientific">Candidatus Paralactobacillus gallistercoris</name>
    <dbReference type="NCBI Taxonomy" id="2838724"/>
    <lineage>
        <taxon>Bacteria</taxon>
        <taxon>Bacillati</taxon>
        <taxon>Bacillota</taxon>
        <taxon>Bacilli</taxon>
        <taxon>Lactobacillales</taxon>
        <taxon>Lactobacillaceae</taxon>
        <taxon>Lactobacillus</taxon>
    </lineage>
</organism>
<dbReference type="PANTHER" id="PTHR42770:SF15">
    <property type="entry name" value="GLUTAMATE_GAMMA-AMINOBUTYRATE ANTIPORTER-RELATED"/>
    <property type="match status" value="1"/>
</dbReference>
<dbReference type="GO" id="GO:0005886">
    <property type="term" value="C:plasma membrane"/>
    <property type="evidence" value="ECO:0007669"/>
    <property type="project" value="UniProtKB-SubCell"/>
</dbReference>
<comment type="caution">
    <text evidence="8">The sequence shown here is derived from an EMBL/GenBank/DDBJ whole genome shotgun (WGS) entry which is preliminary data.</text>
</comment>
<feature type="transmembrane region" description="Helical" evidence="7">
    <location>
        <begin position="158"/>
        <end position="181"/>
    </location>
</feature>
<feature type="transmembrane region" description="Helical" evidence="7">
    <location>
        <begin position="339"/>
        <end position="359"/>
    </location>
</feature>
<dbReference type="InterPro" id="IPR002293">
    <property type="entry name" value="AA/rel_permease1"/>
</dbReference>
<evidence type="ECO:0000256" key="4">
    <source>
        <dbReference type="ARBA" id="ARBA00022692"/>
    </source>
</evidence>
<proteinExistence type="predicted"/>
<comment type="subcellular location">
    <subcellularLocation>
        <location evidence="1">Cell membrane</location>
        <topology evidence="1">Multi-pass membrane protein</topology>
    </subcellularLocation>
</comment>
<evidence type="ECO:0000313" key="9">
    <source>
        <dbReference type="Proteomes" id="UP000777303"/>
    </source>
</evidence>
<accession>A0A948TJW1</accession>
<reference evidence="8" key="1">
    <citation type="journal article" date="2021" name="PeerJ">
        <title>Extensive microbial diversity within the chicken gut microbiome revealed by metagenomics and culture.</title>
        <authorList>
            <person name="Gilroy R."/>
            <person name="Ravi A."/>
            <person name="Getino M."/>
            <person name="Pursley I."/>
            <person name="Horton D.L."/>
            <person name="Alikhan N.F."/>
            <person name="Baker D."/>
            <person name="Gharbi K."/>
            <person name="Hall N."/>
            <person name="Watson M."/>
            <person name="Adriaenssens E.M."/>
            <person name="Foster-Nyarko E."/>
            <person name="Jarju S."/>
            <person name="Secka A."/>
            <person name="Antonio M."/>
            <person name="Oren A."/>
            <person name="Chaudhuri R.R."/>
            <person name="La Ragione R."/>
            <person name="Hildebrand F."/>
            <person name="Pallen M.J."/>
        </authorList>
    </citation>
    <scope>NUCLEOTIDE SEQUENCE</scope>
    <source>
        <strain evidence="8">F6-6636</strain>
    </source>
</reference>
<keyword evidence="3" id="KW-1003">Cell membrane</keyword>